<dbReference type="AlphaFoldDB" id="A0A1H9RYE6"/>
<dbReference type="FunFam" id="3.40.50.300:FF:000011">
    <property type="entry name" value="Putative ABC transporter ATP-binding component"/>
    <property type="match status" value="1"/>
</dbReference>
<dbReference type="SUPFAM" id="SSF52540">
    <property type="entry name" value="P-loop containing nucleoside triphosphate hydrolases"/>
    <property type="match status" value="2"/>
</dbReference>
<dbReference type="PANTHER" id="PTHR42855:SF1">
    <property type="entry name" value="ABC TRANSPORTER DOMAIN-CONTAINING PROTEIN"/>
    <property type="match status" value="1"/>
</dbReference>
<feature type="domain" description="ABC transporter" evidence="4">
    <location>
        <begin position="4"/>
        <end position="255"/>
    </location>
</feature>
<dbReference type="Pfam" id="PF12848">
    <property type="entry name" value="ABC_tran_Xtn"/>
    <property type="match status" value="1"/>
</dbReference>
<sequence length="628" mass="71875">MRDIHVEGLRKTYGEKVLFNDISFSISEGERVGLIGVNGTGKTTLLNILANEDSKEAGEIQTAKDYRIGYLKQQPHLNPDQTVFDAIFEGETPILKAVRLFEKAVTNLGEYPENEQYQKQYYQAEQEMNAQNAWNADTEAKTILSKLGVPNLNEQIKNLSGGQKKRVGLAQVLIQAPDLLLLDEPTNHLDFESIQWLENYLTQYKGSLLLVTHDRYFLDHVVNQMFELTHGKLMTYKGNYESYLKERAERMDEAQKQEQKRKQLYTKELAWMRAGAKARTTKQQARIDRFHDLETNLNQVQIDETVELNVEGSRLGKRVFEIKEGELQLEGKQLLEQFNLLVQTKDRIGITGLNGTGKSTLLNILAGRIQLDSGSLIVGETVKIAYYTQMTEAMDPNKRVIAYLQEAGEEIETSNGVKMSITELLEQFLFSRETHGTLIGKLSGGEKRRLYLLKLLVERPNVLLLDEPTNDLDIATLTVLEDYIESFAGAVITVSHDRYFLDKVAEKLLIFKGNGQIETYLGAMTDYYLSQKNEKTMIQTPTKEKAEKKVVVKAKEKTKLTYSEQIEWETIEEAIFLIEAEIEAIQEEMNQGESDFAVLQQLQEKLDQNTNELEAKMARWEYLSEYIE</sequence>
<dbReference type="InterPro" id="IPR017871">
    <property type="entry name" value="ABC_transporter-like_CS"/>
</dbReference>
<evidence type="ECO:0000256" key="1">
    <source>
        <dbReference type="ARBA" id="ARBA00022741"/>
    </source>
</evidence>
<keyword evidence="6" id="KW-1185">Reference proteome</keyword>
<dbReference type="GO" id="GO:0003677">
    <property type="term" value="F:DNA binding"/>
    <property type="evidence" value="ECO:0007669"/>
    <property type="project" value="InterPro"/>
</dbReference>
<dbReference type="PROSITE" id="PS00211">
    <property type="entry name" value="ABC_TRANSPORTER_1"/>
    <property type="match status" value="1"/>
</dbReference>
<dbReference type="InterPro" id="IPR032781">
    <property type="entry name" value="ABC_tran_Xtn"/>
</dbReference>
<evidence type="ECO:0000313" key="6">
    <source>
        <dbReference type="Proteomes" id="UP000198948"/>
    </source>
</evidence>
<proteinExistence type="predicted"/>
<dbReference type="Gene3D" id="1.10.287.380">
    <property type="entry name" value="Valyl-tRNA synthetase, C-terminal domain"/>
    <property type="match status" value="1"/>
</dbReference>
<keyword evidence="2 5" id="KW-0067">ATP-binding</keyword>
<name>A0A1H9RYE6_9LACT</name>
<dbReference type="Pfam" id="PF00005">
    <property type="entry name" value="ABC_tran"/>
    <property type="match status" value="2"/>
</dbReference>
<feature type="domain" description="ABC transporter" evidence="4">
    <location>
        <begin position="317"/>
        <end position="538"/>
    </location>
</feature>
<dbReference type="PANTHER" id="PTHR42855">
    <property type="entry name" value="ABC TRANSPORTER ATP-BINDING SUBUNIT"/>
    <property type="match status" value="1"/>
</dbReference>
<protein>
    <submittedName>
        <fullName evidence="5">ATP-binding cassette, subfamily F, uup</fullName>
    </submittedName>
</protein>
<dbReference type="InterPro" id="IPR003593">
    <property type="entry name" value="AAA+_ATPase"/>
</dbReference>
<dbReference type="Proteomes" id="UP000198948">
    <property type="component" value="Unassembled WGS sequence"/>
</dbReference>
<reference evidence="5 6" key="1">
    <citation type="submission" date="2016-10" db="EMBL/GenBank/DDBJ databases">
        <authorList>
            <person name="de Groot N.N."/>
        </authorList>
    </citation>
    <scope>NUCLEOTIDE SEQUENCE [LARGE SCALE GENOMIC DNA]</scope>
    <source>
        <strain evidence="5 6">DSM 13760</strain>
    </source>
</reference>
<evidence type="ECO:0000256" key="2">
    <source>
        <dbReference type="ARBA" id="ARBA00022840"/>
    </source>
</evidence>
<dbReference type="GO" id="GO:0016887">
    <property type="term" value="F:ATP hydrolysis activity"/>
    <property type="evidence" value="ECO:0007669"/>
    <property type="project" value="InterPro"/>
</dbReference>
<dbReference type="CDD" id="cd03221">
    <property type="entry name" value="ABCF_EF-3"/>
    <property type="match status" value="2"/>
</dbReference>
<dbReference type="InterPro" id="IPR003439">
    <property type="entry name" value="ABC_transporter-like_ATP-bd"/>
</dbReference>
<dbReference type="STRING" id="142588.SAMN04488559_105145"/>
<dbReference type="SMART" id="SM00382">
    <property type="entry name" value="AAA"/>
    <property type="match status" value="2"/>
</dbReference>
<organism evidence="5 6">
    <name type="scientific">Isobaculum melis</name>
    <dbReference type="NCBI Taxonomy" id="142588"/>
    <lineage>
        <taxon>Bacteria</taxon>
        <taxon>Bacillati</taxon>
        <taxon>Bacillota</taxon>
        <taxon>Bacilli</taxon>
        <taxon>Lactobacillales</taxon>
        <taxon>Carnobacteriaceae</taxon>
        <taxon>Isobaculum</taxon>
    </lineage>
</organism>
<dbReference type="PROSITE" id="PS50893">
    <property type="entry name" value="ABC_TRANSPORTER_2"/>
    <property type="match status" value="2"/>
</dbReference>
<accession>A0A1H9RYE6</accession>
<dbReference type="InterPro" id="IPR027417">
    <property type="entry name" value="P-loop_NTPase"/>
</dbReference>
<dbReference type="RefSeq" id="WP_092651295.1">
    <property type="nucleotide sequence ID" value="NZ_FOHA01000005.1"/>
</dbReference>
<dbReference type="Pfam" id="PF16326">
    <property type="entry name" value="ABC_tran_CTD"/>
    <property type="match status" value="1"/>
</dbReference>
<evidence type="ECO:0000256" key="3">
    <source>
        <dbReference type="SAM" id="Coils"/>
    </source>
</evidence>
<dbReference type="EMBL" id="FOHA01000005">
    <property type="protein sequence ID" value="SER77133.1"/>
    <property type="molecule type" value="Genomic_DNA"/>
</dbReference>
<feature type="coiled-coil region" evidence="3">
    <location>
        <begin position="582"/>
        <end position="619"/>
    </location>
</feature>
<dbReference type="GO" id="GO:0005524">
    <property type="term" value="F:ATP binding"/>
    <property type="evidence" value="ECO:0007669"/>
    <property type="project" value="UniProtKB-KW"/>
</dbReference>
<dbReference type="InterPro" id="IPR037118">
    <property type="entry name" value="Val-tRNA_synth_C_sf"/>
</dbReference>
<keyword evidence="3" id="KW-0175">Coiled coil</keyword>
<dbReference type="Gene3D" id="3.40.50.300">
    <property type="entry name" value="P-loop containing nucleotide triphosphate hydrolases"/>
    <property type="match status" value="2"/>
</dbReference>
<dbReference type="InterPro" id="IPR032524">
    <property type="entry name" value="ABC_tran_C"/>
</dbReference>
<evidence type="ECO:0000259" key="4">
    <source>
        <dbReference type="PROSITE" id="PS50893"/>
    </source>
</evidence>
<dbReference type="OrthoDB" id="9760950at2"/>
<dbReference type="InterPro" id="IPR051309">
    <property type="entry name" value="ABCF_ATPase"/>
</dbReference>
<keyword evidence="1" id="KW-0547">Nucleotide-binding</keyword>
<gene>
    <name evidence="5" type="ORF">SAMN04488559_105145</name>
</gene>
<evidence type="ECO:0000313" key="5">
    <source>
        <dbReference type="EMBL" id="SER77133.1"/>
    </source>
</evidence>